<name>X1FEL2_9ZZZZ</name>
<protein>
    <submittedName>
        <fullName evidence="1">Uncharacterized protein</fullName>
    </submittedName>
</protein>
<dbReference type="EMBL" id="BARU01001365">
    <property type="protein sequence ID" value="GAH30950.1"/>
    <property type="molecule type" value="Genomic_DNA"/>
</dbReference>
<reference evidence="1" key="1">
    <citation type="journal article" date="2014" name="Front. Microbiol.">
        <title>High frequency of phylogenetically diverse reductive dehalogenase-homologous genes in deep subseafloor sedimentary metagenomes.</title>
        <authorList>
            <person name="Kawai M."/>
            <person name="Futagami T."/>
            <person name="Toyoda A."/>
            <person name="Takaki Y."/>
            <person name="Nishi S."/>
            <person name="Hori S."/>
            <person name="Arai W."/>
            <person name="Tsubouchi T."/>
            <person name="Morono Y."/>
            <person name="Uchiyama I."/>
            <person name="Ito T."/>
            <person name="Fujiyama A."/>
            <person name="Inagaki F."/>
            <person name="Takami H."/>
        </authorList>
    </citation>
    <scope>NUCLEOTIDE SEQUENCE</scope>
    <source>
        <strain evidence="1">Expedition CK06-06</strain>
    </source>
</reference>
<organism evidence="1">
    <name type="scientific">marine sediment metagenome</name>
    <dbReference type="NCBI Taxonomy" id="412755"/>
    <lineage>
        <taxon>unclassified sequences</taxon>
        <taxon>metagenomes</taxon>
        <taxon>ecological metagenomes</taxon>
    </lineage>
</organism>
<evidence type="ECO:0000313" key="1">
    <source>
        <dbReference type="EMBL" id="GAH30950.1"/>
    </source>
</evidence>
<comment type="caution">
    <text evidence="1">The sequence shown here is derived from an EMBL/GenBank/DDBJ whole genome shotgun (WGS) entry which is preliminary data.</text>
</comment>
<accession>X1FEL2</accession>
<sequence length="86" mass="10167">MERSEFESLLSMAKFFQEASAVKQNYDRSVFWLGFQRGISRLFHGEKSGTVEEHEKWMTAADGEYPKELYDGYRTGFTYHDQKLEI</sequence>
<gene>
    <name evidence="1" type="ORF">S03H2_03638</name>
</gene>
<proteinExistence type="predicted"/>
<dbReference type="AlphaFoldDB" id="X1FEL2"/>